<gene>
    <name evidence="2" type="ORF">DFI_03330</name>
</gene>
<keyword evidence="1" id="KW-1133">Transmembrane helix</keyword>
<keyword evidence="1" id="KW-0812">Transmembrane</keyword>
<dbReference type="RefSeq" id="WP_081425698.1">
    <property type="nucleotide sequence ID" value="NZ_CP021081.1"/>
</dbReference>
<keyword evidence="3" id="KW-1185">Reference proteome</keyword>
<feature type="transmembrane region" description="Helical" evidence="1">
    <location>
        <begin position="16"/>
        <end position="36"/>
    </location>
</feature>
<accession>A0A221SU74</accession>
<dbReference type="InterPro" id="IPR032601">
    <property type="entry name" value="DUF4900"/>
</dbReference>
<sequence>MKQHPPTNRPPRTGGYVVVTALVMMVVLMLLASIILTGSVAGVQQAGGHSGLIRARAAAEAGQARAAFTLSESMVPGIDAVLNPYATQFLQQGQNAANTQIIPNLQFGTVITQLNAMTGTSQSGTVNGADFTTTISFSNFRFDPGSYNPQGLGQQYYVDYLVTSQGQSGAFNRNVEVNGTLRISMGRAPLNQYLLLADDGGSQEENFFGTGMNYDGPVQINKNWMFAGSPVFSMGAKTAASTVKMRTCNGRTASWDAVAKQATNCTTPNWGGYGLQYNAPEIQLPQNSFSQARASLGLPATVLTNPSRSERCVALGITSCTTTQPAAGVYLPNPANGNKAGIYVQGNAEVRLSVQNGNQIYTIVQGNQTTTISVAYPNGPTVVTRPDGTTETRSNYVPNGQLFVQGSITSLKGPARTGALPNPLPANNAVPPQIPPAIASESQLNIAAATDIVVQGDLTYQTNPITTPSANNILGLIAGSGSVRVGTSAPNDLYMHGALLAGANGQGFKVDNYDSGNPRGSIHLLGSLAESKEPPRGRAGFASNGTVTIQNGYGDAFNFDQRFISGAKSPPFFPGTSIFSAQTALPSQRDWTEE</sequence>
<dbReference type="AlphaFoldDB" id="A0A221SU74"/>
<keyword evidence="1" id="KW-0472">Membrane</keyword>
<dbReference type="EMBL" id="CP021081">
    <property type="protein sequence ID" value="ASN80170.1"/>
    <property type="molecule type" value="Genomic_DNA"/>
</dbReference>
<evidence type="ECO:0008006" key="4">
    <source>
        <dbReference type="Google" id="ProtNLM"/>
    </source>
</evidence>
<dbReference type="KEGG" id="dfc:DFI_03330"/>
<name>A0A221SU74_9DEIO</name>
<evidence type="ECO:0000313" key="3">
    <source>
        <dbReference type="Proteomes" id="UP000259030"/>
    </source>
</evidence>
<evidence type="ECO:0000256" key="1">
    <source>
        <dbReference type="SAM" id="Phobius"/>
    </source>
</evidence>
<reference evidence="2 3" key="1">
    <citation type="submission" date="2017-05" db="EMBL/GenBank/DDBJ databases">
        <title>The complete genome sequence of Deinococcus ficus isolated from the rhizosphere of the Ficus religiosa L. in Taiwan.</title>
        <authorList>
            <person name="Wu K.-M."/>
            <person name="Liao T.-L."/>
            <person name="Liu Y.-M."/>
            <person name="Young C.-C."/>
            <person name="Tsai S.-F."/>
        </authorList>
    </citation>
    <scope>NUCLEOTIDE SEQUENCE [LARGE SCALE GENOMIC DNA]</scope>
    <source>
        <strain evidence="2 3">CC-FR2-10</strain>
    </source>
</reference>
<dbReference type="Pfam" id="PF16241">
    <property type="entry name" value="DUF4900"/>
    <property type="match status" value="1"/>
</dbReference>
<dbReference type="Proteomes" id="UP000259030">
    <property type="component" value="Chromosome"/>
</dbReference>
<protein>
    <recommendedName>
        <fullName evidence="4">DUF4900 domain-containing protein</fullName>
    </recommendedName>
</protein>
<organism evidence="2 3">
    <name type="scientific">Deinococcus ficus</name>
    <dbReference type="NCBI Taxonomy" id="317577"/>
    <lineage>
        <taxon>Bacteria</taxon>
        <taxon>Thermotogati</taxon>
        <taxon>Deinococcota</taxon>
        <taxon>Deinococci</taxon>
        <taxon>Deinococcales</taxon>
        <taxon>Deinococcaceae</taxon>
        <taxon>Deinococcus</taxon>
    </lineage>
</organism>
<proteinExistence type="predicted"/>
<evidence type="ECO:0000313" key="2">
    <source>
        <dbReference type="EMBL" id="ASN80170.1"/>
    </source>
</evidence>